<feature type="compositionally biased region" description="Polar residues" evidence="1">
    <location>
        <begin position="216"/>
        <end position="227"/>
    </location>
</feature>
<feature type="compositionally biased region" description="Acidic residues" evidence="1">
    <location>
        <begin position="85"/>
        <end position="94"/>
    </location>
</feature>
<dbReference type="GO" id="GO:0005634">
    <property type="term" value="C:nucleus"/>
    <property type="evidence" value="ECO:0007669"/>
    <property type="project" value="TreeGrafter"/>
</dbReference>
<protein>
    <submittedName>
        <fullName evidence="4">Proline-rich protein PRCC</fullName>
    </submittedName>
</protein>
<proteinExistence type="predicted"/>
<reference evidence="2 3" key="2">
    <citation type="submission" date="2018-11" db="EMBL/GenBank/DDBJ databases">
        <authorList>
            <consortium name="Pathogen Informatics"/>
        </authorList>
    </citation>
    <scope>NUCLEOTIDE SEQUENCE [LARGE SCALE GENOMIC DNA]</scope>
</reference>
<evidence type="ECO:0000313" key="4">
    <source>
        <dbReference type="WBParaSite" id="TTAC_0000942201-mRNA-1"/>
    </source>
</evidence>
<dbReference type="PANTHER" id="PTHR13621:SF2">
    <property type="entry name" value="PROLINE-RICH PROTEIN PRCC"/>
    <property type="match status" value="1"/>
</dbReference>
<evidence type="ECO:0000313" key="3">
    <source>
        <dbReference type="Proteomes" id="UP000274429"/>
    </source>
</evidence>
<dbReference type="PANTHER" id="PTHR13621">
    <property type="entry name" value="PROLINE-RICH PROTEIN PRCC"/>
    <property type="match status" value="1"/>
</dbReference>
<feature type="region of interest" description="Disordered" evidence="1">
    <location>
        <begin position="1"/>
        <end position="37"/>
    </location>
</feature>
<feature type="region of interest" description="Disordered" evidence="1">
    <location>
        <begin position="146"/>
        <end position="265"/>
    </location>
</feature>
<dbReference type="WBParaSite" id="TTAC_0000942201-mRNA-1">
    <property type="protein sequence ID" value="TTAC_0000942201-mRNA-1"/>
    <property type="gene ID" value="TTAC_0000942201"/>
</dbReference>
<dbReference type="AlphaFoldDB" id="A0A0R3X799"/>
<name>A0A0R3X799_HYDTA</name>
<dbReference type="STRING" id="6205.A0A0R3X799"/>
<dbReference type="InterPro" id="IPR018800">
    <property type="entry name" value="PRCC"/>
</dbReference>
<feature type="compositionally biased region" description="Acidic residues" evidence="1">
    <location>
        <begin position="253"/>
        <end position="264"/>
    </location>
</feature>
<evidence type="ECO:0000313" key="2">
    <source>
        <dbReference type="EMBL" id="VDM34193.1"/>
    </source>
</evidence>
<organism evidence="4">
    <name type="scientific">Hydatigena taeniaeformis</name>
    <name type="common">Feline tapeworm</name>
    <name type="synonym">Taenia taeniaeformis</name>
    <dbReference type="NCBI Taxonomy" id="6205"/>
    <lineage>
        <taxon>Eukaryota</taxon>
        <taxon>Metazoa</taxon>
        <taxon>Spiralia</taxon>
        <taxon>Lophotrochozoa</taxon>
        <taxon>Platyhelminthes</taxon>
        <taxon>Cestoda</taxon>
        <taxon>Eucestoda</taxon>
        <taxon>Cyclophyllidea</taxon>
        <taxon>Taeniidae</taxon>
        <taxon>Hydatigera</taxon>
    </lineage>
</organism>
<reference evidence="4" key="1">
    <citation type="submission" date="2017-02" db="UniProtKB">
        <authorList>
            <consortium name="WormBaseParasite"/>
        </authorList>
    </citation>
    <scope>IDENTIFICATION</scope>
</reference>
<feature type="region of interest" description="Disordered" evidence="1">
    <location>
        <begin position="80"/>
        <end position="112"/>
    </location>
</feature>
<keyword evidence="3" id="KW-1185">Reference proteome</keyword>
<dbReference type="Pfam" id="PF10253">
    <property type="entry name" value="PRCC"/>
    <property type="match status" value="1"/>
</dbReference>
<dbReference type="OrthoDB" id="206969at2759"/>
<evidence type="ECO:0000256" key="1">
    <source>
        <dbReference type="SAM" id="MobiDB-lite"/>
    </source>
</evidence>
<dbReference type="EMBL" id="UYWX01020802">
    <property type="protein sequence ID" value="VDM34193.1"/>
    <property type="molecule type" value="Genomic_DNA"/>
</dbReference>
<sequence>MALVNYDGSDMSDSETENESAREKTSMSSAGCSSRGMDFQDKVEEEYKMRMPKNAKPFLEPLNIQKKAGVNGKVILTIPTIEELNSSDDSDSDDSGSVKKSRVPIGPTLHKGLLDLLPPTRALIVKEGDKPIIPSLLVPKQAVRKIPAKPAPQNPLPLTESYPGVIDTEDDPTSPNGFFSFNDNQDDSVLPSTTEEARRRARESVLATEAAAASRFTPQATAPSSQELPPLEEKPFKDWQLPKRPRMEHEEGAGSEEEAEEAEDMGPMFTAETFIPGPERKRARLSRSGVSAMSVADLLAASGGAKVREVRADDLTAGASLELLKNITTARPKMEPQQHLVNNPGKLAFRKHQITWLAYKAQEQEYELQEQWAEARRNQAQSRQKYGF</sequence>
<accession>A0A0R3X799</accession>
<gene>
    <name evidence="2" type="ORF">TTAC_LOCUS9407</name>
</gene>
<feature type="compositionally biased region" description="Polar residues" evidence="1">
    <location>
        <begin position="173"/>
        <end position="183"/>
    </location>
</feature>
<dbReference type="Proteomes" id="UP000274429">
    <property type="component" value="Unassembled WGS sequence"/>
</dbReference>
<feature type="compositionally biased region" description="Basic and acidic residues" evidence="1">
    <location>
        <begin position="231"/>
        <end position="252"/>
    </location>
</feature>